<keyword evidence="1" id="KW-1133">Transmembrane helix</keyword>
<keyword evidence="1" id="KW-0472">Membrane</keyword>
<sequence>MYVHHCAFIHAECCASPLCGCMYVCIYYIYMYGPNSLQVIFHCILRVILYFSAPSSAIESVIKRGARFAYCLLLAGRYRILRFGLTHFLCQVSMVLVCRNCATI</sequence>
<feature type="transmembrane region" description="Helical" evidence="1">
    <location>
        <begin position="7"/>
        <end position="30"/>
    </location>
</feature>
<feature type="transmembrane region" description="Helical" evidence="1">
    <location>
        <begin position="36"/>
        <end position="53"/>
    </location>
</feature>
<organism evidence="2">
    <name type="scientific">Rhipicephalus microplus</name>
    <name type="common">Cattle tick</name>
    <name type="synonym">Boophilus microplus</name>
    <dbReference type="NCBI Taxonomy" id="6941"/>
    <lineage>
        <taxon>Eukaryota</taxon>
        <taxon>Metazoa</taxon>
        <taxon>Ecdysozoa</taxon>
        <taxon>Arthropoda</taxon>
        <taxon>Chelicerata</taxon>
        <taxon>Arachnida</taxon>
        <taxon>Acari</taxon>
        <taxon>Parasitiformes</taxon>
        <taxon>Ixodida</taxon>
        <taxon>Ixodoidea</taxon>
        <taxon>Ixodidae</taxon>
        <taxon>Rhipicephalinae</taxon>
        <taxon>Rhipicephalus</taxon>
        <taxon>Boophilus</taxon>
    </lineage>
</organism>
<evidence type="ECO:0000256" key="1">
    <source>
        <dbReference type="SAM" id="Phobius"/>
    </source>
</evidence>
<dbReference type="AlphaFoldDB" id="A0A6G5AFU8"/>
<protein>
    <submittedName>
        <fullName evidence="2">Uncharacterized protein</fullName>
    </submittedName>
</protein>
<evidence type="ECO:0000313" key="2">
    <source>
        <dbReference type="EMBL" id="NIE49794.1"/>
    </source>
</evidence>
<accession>A0A6G5AFU8</accession>
<keyword evidence="1" id="KW-0812">Transmembrane</keyword>
<name>A0A6G5AFU8_RHIMP</name>
<reference evidence="2" key="1">
    <citation type="submission" date="2020-03" db="EMBL/GenBank/DDBJ databases">
        <title>A transcriptome and proteome of the tick Rhipicephalus microplus shaped by the genetic composition of its hosts and developmental stage.</title>
        <authorList>
            <person name="Garcia G.R."/>
            <person name="Ribeiro J.M.C."/>
            <person name="Maruyama S.R."/>
            <person name="Gardinasse L.G."/>
            <person name="Nelson K."/>
            <person name="Ferreira B.R."/>
            <person name="Andrade T.G."/>
            <person name="Santos I.K.F.M."/>
        </authorList>
    </citation>
    <scope>NUCLEOTIDE SEQUENCE</scope>
    <source>
        <strain evidence="2">NSGR</strain>
        <tissue evidence="2">Salivary glands</tissue>
    </source>
</reference>
<dbReference type="EMBL" id="GIKN01007521">
    <property type="protein sequence ID" value="NIE49794.1"/>
    <property type="molecule type" value="Transcribed_RNA"/>
</dbReference>
<proteinExistence type="predicted"/>